<dbReference type="Proteomes" id="UP000887574">
    <property type="component" value="Unplaced"/>
</dbReference>
<evidence type="ECO:0000313" key="2">
    <source>
        <dbReference type="WBParaSite" id="jg10854"/>
    </source>
</evidence>
<protein>
    <submittedName>
        <fullName evidence="2">N-acetyltransferase domain-containing protein</fullName>
    </submittedName>
</protein>
<reference evidence="2" key="1">
    <citation type="submission" date="2022-11" db="UniProtKB">
        <authorList>
            <consortium name="WormBaseParasite"/>
        </authorList>
    </citation>
    <scope>IDENTIFICATION</scope>
</reference>
<evidence type="ECO:0000313" key="1">
    <source>
        <dbReference type="Proteomes" id="UP000887574"/>
    </source>
</evidence>
<dbReference type="PANTHER" id="PTHR47408:SF2">
    <property type="entry name" value="DUF1248 DOMAIN-CONTAINING PROTEIN-RELATED"/>
    <property type="match status" value="1"/>
</dbReference>
<keyword evidence="1" id="KW-1185">Reference proteome</keyword>
<sequence>MTLSFHKKRGEDSEQLCHWSMYFIKPEYRNLSIGRRLFDKTLEELGETNSFWYGVETMWHKYAKHYGGDKYADWRLFTTYGNCADIKLENMDPVDTSLEIKNWRQVPFDQICAFDISVTAGVNRITYLWKPLTTLIL</sequence>
<dbReference type="WBParaSite" id="jg10854">
    <property type="protein sequence ID" value="jg10854"/>
    <property type="gene ID" value="jg10854"/>
</dbReference>
<accession>A0A915CNF7</accession>
<proteinExistence type="predicted"/>
<dbReference type="PANTHER" id="PTHR47408">
    <property type="entry name" value="PROTEIN CBG01304-RELATED"/>
    <property type="match status" value="1"/>
</dbReference>
<organism evidence="1 2">
    <name type="scientific">Ditylenchus dipsaci</name>
    <dbReference type="NCBI Taxonomy" id="166011"/>
    <lineage>
        <taxon>Eukaryota</taxon>
        <taxon>Metazoa</taxon>
        <taxon>Ecdysozoa</taxon>
        <taxon>Nematoda</taxon>
        <taxon>Chromadorea</taxon>
        <taxon>Rhabditida</taxon>
        <taxon>Tylenchina</taxon>
        <taxon>Tylenchomorpha</taxon>
        <taxon>Sphaerularioidea</taxon>
        <taxon>Anguinidae</taxon>
        <taxon>Anguininae</taxon>
        <taxon>Ditylenchus</taxon>
    </lineage>
</organism>
<dbReference type="AlphaFoldDB" id="A0A915CNF7"/>
<name>A0A915CNF7_9BILA</name>